<organism evidence="1 2">
    <name type="scientific">Aliikangiella maris</name>
    <dbReference type="NCBI Taxonomy" id="3162458"/>
    <lineage>
        <taxon>Bacteria</taxon>
        <taxon>Pseudomonadati</taxon>
        <taxon>Pseudomonadota</taxon>
        <taxon>Gammaproteobacteria</taxon>
        <taxon>Oceanospirillales</taxon>
        <taxon>Pleioneaceae</taxon>
        <taxon>Aliikangiella</taxon>
    </lineage>
</organism>
<comment type="caution">
    <text evidence="1">The sequence shown here is derived from an EMBL/GenBank/DDBJ whole genome shotgun (WGS) entry which is preliminary data.</text>
</comment>
<dbReference type="Proteomes" id="UP001548189">
    <property type="component" value="Unassembled WGS sequence"/>
</dbReference>
<dbReference type="Gene3D" id="2.30.42.10">
    <property type="match status" value="1"/>
</dbReference>
<dbReference type="SUPFAM" id="SSF50156">
    <property type="entry name" value="PDZ domain-like"/>
    <property type="match status" value="1"/>
</dbReference>
<name>A0ABV2BR18_9GAMM</name>
<proteinExistence type="predicted"/>
<dbReference type="InterPro" id="IPR005151">
    <property type="entry name" value="Tail-specific_protease"/>
</dbReference>
<keyword evidence="2" id="KW-1185">Reference proteome</keyword>
<protein>
    <submittedName>
        <fullName evidence="1">S41 family peptidase</fullName>
    </submittedName>
</protein>
<dbReference type="InterPro" id="IPR036034">
    <property type="entry name" value="PDZ_sf"/>
</dbReference>
<dbReference type="PANTHER" id="PTHR32060">
    <property type="entry name" value="TAIL-SPECIFIC PROTEASE"/>
    <property type="match status" value="1"/>
</dbReference>
<dbReference type="Pfam" id="PF03572">
    <property type="entry name" value="Peptidase_S41"/>
    <property type="match status" value="1"/>
</dbReference>
<dbReference type="Gene3D" id="3.90.226.10">
    <property type="entry name" value="2-enoyl-CoA Hydratase, Chain A, domain 1"/>
    <property type="match status" value="1"/>
</dbReference>
<dbReference type="InterPro" id="IPR029045">
    <property type="entry name" value="ClpP/crotonase-like_dom_sf"/>
</dbReference>
<reference evidence="1 2" key="1">
    <citation type="submission" date="2024-06" db="EMBL/GenBank/DDBJ databases">
        <authorList>
            <person name="Li F."/>
        </authorList>
    </citation>
    <scope>NUCLEOTIDE SEQUENCE [LARGE SCALE GENOMIC DNA]</scope>
    <source>
        <strain evidence="1 2">GXAS 311</strain>
    </source>
</reference>
<dbReference type="Gene3D" id="3.30.750.170">
    <property type="match status" value="1"/>
</dbReference>
<dbReference type="CDD" id="cd07561">
    <property type="entry name" value="Peptidase_S41_CPP_like"/>
    <property type="match status" value="1"/>
</dbReference>
<dbReference type="SUPFAM" id="SSF52096">
    <property type="entry name" value="ClpP/crotonase"/>
    <property type="match status" value="1"/>
</dbReference>
<dbReference type="PROSITE" id="PS51257">
    <property type="entry name" value="PROKAR_LIPOPROTEIN"/>
    <property type="match status" value="1"/>
</dbReference>
<sequence>MMNYLNKSFQPVISLSVATSLALLIACGGGGSSNNVNPSQPPSWQQGVFENEGKFKNYCQMPRSGTDSQGNVFPDKQGTTLQENHWLRAWSNNTYLWYDEIVDQDPADFSNTESYFNVLKTTALSPSGNNKDKFHFTYDSEEWEQLSQSGQSAGYGAEWTIVASAPPRKILVAFTEENAPASQAGANLERGTEILMIDNIDVINADDQASVNIINAGLFPANEGETHTFVVRDAGASTNRTVTMTSAIITSAPVRQTATIDTNNGKVGYLLFNAHIATAEEGLVDAINQLQQDNIDDLVLDLRYNGGGLLAIASQLSYMIAGANATNNKVFEEIRFNDKHTSTNPVTGRALAPTPFYNTTLGFSLTQGQSLPTLNLSRVFILSTDDTCSASESIINALRGIDVEVILIGSTTCGKPYGFYPTDNCGTTYFTIQFRGENDKGFGDYSDGFSPVNTAGTVGEVVNGCSIADDFNHLLGNPQESLLSAALTYRETGSCPTPTGVAVKHHNSPQQGTGKTQASGIAINKPIKLNDKIFGIPQ</sequence>
<evidence type="ECO:0000313" key="2">
    <source>
        <dbReference type="Proteomes" id="UP001548189"/>
    </source>
</evidence>
<dbReference type="EMBL" id="JBEVCJ010000004">
    <property type="protein sequence ID" value="MET1254398.1"/>
    <property type="molecule type" value="Genomic_DNA"/>
</dbReference>
<gene>
    <name evidence="1" type="ORF">ABVT43_04595</name>
</gene>
<dbReference type="PANTHER" id="PTHR32060:SF30">
    <property type="entry name" value="CARBOXY-TERMINAL PROCESSING PROTEASE CTPA"/>
    <property type="match status" value="1"/>
</dbReference>
<accession>A0ABV2BR18</accession>
<evidence type="ECO:0000313" key="1">
    <source>
        <dbReference type="EMBL" id="MET1254398.1"/>
    </source>
</evidence>